<evidence type="ECO:0000256" key="2">
    <source>
        <dbReference type="ARBA" id="ARBA00022692"/>
    </source>
</evidence>
<dbReference type="OrthoDB" id="6130476at2759"/>
<keyword evidence="7 8" id="KW-0807">Transducer</keyword>
<dbReference type="PRINTS" id="PR00237">
    <property type="entry name" value="GPCRRHODOPSN"/>
</dbReference>
<feature type="transmembrane region" description="Helical" evidence="9">
    <location>
        <begin position="52"/>
        <end position="71"/>
    </location>
</feature>
<dbReference type="PRINTS" id="PR00245">
    <property type="entry name" value="OLFACTORYR"/>
</dbReference>
<comment type="subcellular location">
    <subcellularLocation>
        <location evidence="9">Cell membrane</location>
        <topology evidence="9">Multi-pass membrane protein</topology>
    </subcellularLocation>
    <subcellularLocation>
        <location evidence="1">Membrane</location>
        <topology evidence="1">Multi-pass membrane protein</topology>
    </subcellularLocation>
</comment>
<keyword evidence="11" id="KW-1185">Reference proteome</keyword>
<dbReference type="Pfam" id="PF13853">
    <property type="entry name" value="7tm_4"/>
    <property type="match status" value="1"/>
</dbReference>
<feature type="domain" description="G-protein coupled receptors family 1 profile" evidence="10">
    <location>
        <begin position="34"/>
        <end position="280"/>
    </location>
</feature>
<dbReference type="AlphaFoldDB" id="A0A6J0VK98"/>
<dbReference type="SUPFAM" id="SSF81321">
    <property type="entry name" value="Family A G protein-coupled receptor-like"/>
    <property type="match status" value="1"/>
</dbReference>
<feature type="transmembrane region" description="Helical" evidence="9">
    <location>
        <begin position="91"/>
        <end position="113"/>
    </location>
</feature>
<dbReference type="GO" id="GO:0005886">
    <property type="term" value="C:plasma membrane"/>
    <property type="evidence" value="ECO:0007669"/>
    <property type="project" value="UniProtKB-SubCell"/>
</dbReference>
<dbReference type="InterPro" id="IPR050427">
    <property type="entry name" value="Olfactory_Receptors"/>
</dbReference>
<dbReference type="GeneID" id="110091386"/>
<dbReference type="PANTHER" id="PTHR48002">
    <property type="entry name" value="OLFACTORY RECEPTOR"/>
    <property type="match status" value="1"/>
</dbReference>
<evidence type="ECO:0000313" key="11">
    <source>
        <dbReference type="Proteomes" id="UP001652642"/>
    </source>
</evidence>
<reference evidence="12" key="1">
    <citation type="submission" date="2025-08" db="UniProtKB">
        <authorList>
            <consortium name="RefSeq"/>
        </authorList>
    </citation>
    <scope>IDENTIFICATION</scope>
</reference>
<proteinExistence type="inferred from homology"/>
<dbReference type="PROSITE" id="PS00237">
    <property type="entry name" value="G_PROTEIN_RECEP_F1_1"/>
    <property type="match status" value="1"/>
</dbReference>
<dbReference type="GO" id="GO:0004984">
    <property type="term" value="F:olfactory receptor activity"/>
    <property type="evidence" value="ECO:0007669"/>
    <property type="project" value="InterPro"/>
</dbReference>
<dbReference type="Proteomes" id="UP001652642">
    <property type="component" value="Chromosome 6"/>
</dbReference>
<keyword evidence="2 8" id="KW-0812">Transmembrane</keyword>
<keyword evidence="6 8" id="KW-0675">Receptor</keyword>
<dbReference type="PROSITE" id="PS50262">
    <property type="entry name" value="G_PROTEIN_RECEP_F1_2"/>
    <property type="match status" value="1"/>
</dbReference>
<evidence type="ECO:0000256" key="4">
    <source>
        <dbReference type="ARBA" id="ARBA00023040"/>
    </source>
</evidence>
<evidence type="ECO:0000256" key="6">
    <source>
        <dbReference type="ARBA" id="ARBA00023170"/>
    </source>
</evidence>
<keyword evidence="9" id="KW-0552">Olfaction</keyword>
<accession>A0A6J0VK98</accession>
<evidence type="ECO:0000313" key="12">
    <source>
        <dbReference type="RefSeq" id="XP_020671159.2"/>
    </source>
</evidence>
<feature type="transmembrane region" description="Helical" evidence="9">
    <location>
        <begin position="190"/>
        <end position="212"/>
    </location>
</feature>
<feature type="transmembrane region" description="Helical" evidence="9">
    <location>
        <begin position="233"/>
        <end position="251"/>
    </location>
</feature>
<organism evidence="11 12">
    <name type="scientific">Pogona vitticeps</name>
    <name type="common">central bearded dragon</name>
    <dbReference type="NCBI Taxonomy" id="103695"/>
    <lineage>
        <taxon>Eukaryota</taxon>
        <taxon>Metazoa</taxon>
        <taxon>Chordata</taxon>
        <taxon>Craniata</taxon>
        <taxon>Vertebrata</taxon>
        <taxon>Euteleostomi</taxon>
        <taxon>Lepidosauria</taxon>
        <taxon>Squamata</taxon>
        <taxon>Bifurcata</taxon>
        <taxon>Unidentata</taxon>
        <taxon>Episquamata</taxon>
        <taxon>Toxicofera</taxon>
        <taxon>Iguania</taxon>
        <taxon>Acrodonta</taxon>
        <taxon>Agamidae</taxon>
        <taxon>Amphibolurinae</taxon>
        <taxon>Pogona</taxon>
    </lineage>
</organism>
<evidence type="ECO:0000256" key="8">
    <source>
        <dbReference type="RuleBase" id="RU000688"/>
    </source>
</evidence>
<dbReference type="RefSeq" id="XP_020671159.2">
    <property type="nucleotide sequence ID" value="XM_020815500.2"/>
</dbReference>
<keyword evidence="9" id="KW-1003">Cell membrane</keyword>
<name>A0A6J0VK98_9SAUR</name>
<evidence type="ECO:0000256" key="3">
    <source>
        <dbReference type="ARBA" id="ARBA00022989"/>
    </source>
</evidence>
<dbReference type="InterPro" id="IPR000276">
    <property type="entry name" value="GPCR_Rhodpsn"/>
</dbReference>
<evidence type="ECO:0000256" key="7">
    <source>
        <dbReference type="ARBA" id="ARBA00023224"/>
    </source>
</evidence>
<dbReference type="GO" id="GO:0004930">
    <property type="term" value="F:G protein-coupled receptor activity"/>
    <property type="evidence" value="ECO:0007669"/>
    <property type="project" value="UniProtKB-KW"/>
</dbReference>
<feature type="transmembrane region" description="Helical" evidence="9">
    <location>
        <begin position="16"/>
        <end position="40"/>
    </location>
</feature>
<dbReference type="InterPro" id="IPR000725">
    <property type="entry name" value="Olfact_rcpt"/>
</dbReference>
<evidence type="ECO:0000259" key="10">
    <source>
        <dbReference type="PROSITE" id="PS50262"/>
    </source>
</evidence>
<sequence>MVQEFILLGISQARGIQLFLFVLFLLFYSLVLPGNIFIILTIWSNPRLNSPMYFFLANLAFLDLCYCSITPPKMLADIFYSRKAISYKGCMAQIFFLHWLGGSETFLLISMAIDRYVAICHPLRYTAIITRVVCYLLVLASWFLGLLHSLIQIVLLMPLPFCGPNTLDNFFCDITQIIRLACMDTYVLELIMFFTSGLSLLICFVLLLFSYGALLVKVRSGSGKGKSKASSTCVTHIIVIFIMFGPAIFIYCHPFRNFALDKAVSVFHTVIFPLMNPMIYTLRNNEIKHSMWKLVAKYCRFRTKRIQ</sequence>
<dbReference type="Gene3D" id="1.20.1070.10">
    <property type="entry name" value="Rhodopsin 7-helix transmembrane proteins"/>
    <property type="match status" value="1"/>
</dbReference>
<evidence type="ECO:0000256" key="1">
    <source>
        <dbReference type="ARBA" id="ARBA00004141"/>
    </source>
</evidence>
<dbReference type="KEGG" id="pvt:110091386"/>
<gene>
    <name evidence="12" type="primary">LOC110091386</name>
</gene>
<evidence type="ECO:0000256" key="9">
    <source>
        <dbReference type="RuleBase" id="RU363047"/>
    </source>
</evidence>
<dbReference type="InParanoid" id="A0A6J0VK98"/>
<keyword evidence="9" id="KW-0716">Sensory transduction</keyword>
<keyword evidence="4 8" id="KW-0297">G-protein coupled receptor</keyword>
<keyword evidence="3 9" id="KW-1133">Transmembrane helix</keyword>
<feature type="transmembrane region" description="Helical" evidence="9">
    <location>
        <begin position="133"/>
        <end position="157"/>
    </location>
</feature>
<keyword evidence="5 9" id="KW-0472">Membrane</keyword>
<comment type="similarity">
    <text evidence="8">Belongs to the G-protein coupled receptor 1 family.</text>
</comment>
<feature type="transmembrane region" description="Helical" evidence="9">
    <location>
        <begin position="263"/>
        <end position="282"/>
    </location>
</feature>
<evidence type="ECO:0000256" key="5">
    <source>
        <dbReference type="ARBA" id="ARBA00023136"/>
    </source>
</evidence>
<dbReference type="InterPro" id="IPR017452">
    <property type="entry name" value="GPCR_Rhodpsn_7TM"/>
</dbReference>
<protein>
    <recommendedName>
        <fullName evidence="9">Olfactory receptor</fullName>
    </recommendedName>
</protein>